<dbReference type="RefSeq" id="WP_243318814.1">
    <property type="nucleotide sequence ID" value="NZ_JALGCL010000001.1"/>
</dbReference>
<keyword evidence="3" id="KW-1185">Reference proteome</keyword>
<dbReference type="Proteomes" id="UP001165423">
    <property type="component" value="Unassembled WGS sequence"/>
</dbReference>
<reference evidence="2 3" key="1">
    <citation type="submission" date="2022-03" db="EMBL/GenBank/DDBJ databases">
        <title>Luteimonas soily sp. nov., a novel bacterium isolated from the soil.</title>
        <authorList>
            <person name="Zhang X."/>
        </authorList>
    </citation>
    <scope>NUCLEOTIDE SEQUENCE [LARGE SCALE GENOMIC DNA]</scope>
    <source>
        <strain evidence="2 3">50</strain>
    </source>
</reference>
<gene>
    <name evidence="2" type="ORF">MQC88_02200</name>
</gene>
<name>A0ABT0A1D2_9GAMM</name>
<keyword evidence="1" id="KW-0732">Signal</keyword>
<sequence>MKSLALAPALLGLALALASCTPTSAAPGSTSDDARPVTAAAKLPLVVVHKNASCGCCNDWIEHVRAAGFRVQVRNEVNLNPIKERVGVPLGKGSCHTAEVDGYFVEGHVPAADIKRLLAERPAARGLVLPGMPIGSPGMESPDGRSQPYTVELVGFDGGTSAFSRH</sequence>
<comment type="caution">
    <text evidence="2">The sequence shown here is derived from an EMBL/GenBank/DDBJ whole genome shotgun (WGS) entry which is preliminary data.</text>
</comment>
<proteinExistence type="predicted"/>
<evidence type="ECO:0000313" key="3">
    <source>
        <dbReference type="Proteomes" id="UP001165423"/>
    </source>
</evidence>
<dbReference type="InterPro" id="IPR007332">
    <property type="entry name" value="DUF411"/>
</dbReference>
<dbReference type="Pfam" id="PF04214">
    <property type="entry name" value="DUF411"/>
    <property type="match status" value="1"/>
</dbReference>
<protein>
    <submittedName>
        <fullName evidence="2">DUF411 domain-containing protein</fullName>
    </submittedName>
</protein>
<feature type="chain" id="PRO_5046662389" evidence="1">
    <location>
        <begin position="26"/>
        <end position="166"/>
    </location>
</feature>
<dbReference type="PROSITE" id="PS51257">
    <property type="entry name" value="PROKAR_LIPOPROTEIN"/>
    <property type="match status" value="1"/>
</dbReference>
<organism evidence="2 3">
    <name type="scientific">Cognatiluteimonas sedimenti</name>
    <dbReference type="NCBI Taxonomy" id="2927791"/>
    <lineage>
        <taxon>Bacteria</taxon>
        <taxon>Pseudomonadati</taxon>
        <taxon>Pseudomonadota</taxon>
        <taxon>Gammaproteobacteria</taxon>
        <taxon>Lysobacterales</taxon>
        <taxon>Lysobacteraceae</taxon>
        <taxon>Cognatiluteimonas</taxon>
    </lineage>
</organism>
<evidence type="ECO:0000313" key="2">
    <source>
        <dbReference type="EMBL" id="MCJ0824779.1"/>
    </source>
</evidence>
<feature type="signal peptide" evidence="1">
    <location>
        <begin position="1"/>
        <end position="25"/>
    </location>
</feature>
<evidence type="ECO:0000256" key="1">
    <source>
        <dbReference type="SAM" id="SignalP"/>
    </source>
</evidence>
<accession>A0ABT0A1D2</accession>
<dbReference type="EMBL" id="JALGCL010000001">
    <property type="protein sequence ID" value="MCJ0824779.1"/>
    <property type="molecule type" value="Genomic_DNA"/>
</dbReference>